<reference evidence="1" key="1">
    <citation type="submission" date="2022-02" db="EMBL/GenBank/DDBJ databases">
        <title>Paenibacillus sp. MBLB1832 Whole Genome Shotgun Sequencing.</title>
        <authorList>
            <person name="Hwang C.Y."/>
            <person name="Cho E.-S."/>
            <person name="Seo M.-J."/>
        </authorList>
    </citation>
    <scope>NUCLEOTIDE SEQUENCE</scope>
    <source>
        <strain evidence="1">MBLB1832</strain>
    </source>
</reference>
<dbReference type="RefSeq" id="WP_314799264.1">
    <property type="nucleotide sequence ID" value="NZ_CP130319.1"/>
</dbReference>
<evidence type="ECO:0000313" key="2">
    <source>
        <dbReference type="Proteomes" id="UP001304650"/>
    </source>
</evidence>
<dbReference type="EMBL" id="CP130319">
    <property type="protein sequence ID" value="WNR44058.1"/>
    <property type="molecule type" value="Genomic_DNA"/>
</dbReference>
<protein>
    <submittedName>
        <fullName evidence="1">LamG domain-containing protein</fullName>
    </submittedName>
</protein>
<dbReference type="InterPro" id="IPR013320">
    <property type="entry name" value="ConA-like_dom_sf"/>
</dbReference>
<gene>
    <name evidence="1" type="ORF">MJB10_23655</name>
</gene>
<sequence>MKRIIVDHPQLVAFWDFQEEPGQERVSQGPKAHALQEGAGEVARDEDGVFGPYSARLDEGKWFFIPRMACPELNIAGPQAQVTIAAWVKRGQKSNTQCEFVAGMWNETNKKRQYGLFLNLYIWESSEQVCGHVSSIGGPTPGHRWCMDASIGSHAVPRGEWQFVAFTYDGEYARSYLNGILDEREGRNPYPYPGGLYDGGEDGADFTVGAVDRLHEIGNYFVGSFGGLAIYNKALSANELSELYAATLV</sequence>
<proteinExistence type="predicted"/>
<accession>A0AA96RI79</accession>
<dbReference type="Pfam" id="PF13385">
    <property type="entry name" value="Laminin_G_3"/>
    <property type="match status" value="1"/>
</dbReference>
<evidence type="ECO:0000313" key="1">
    <source>
        <dbReference type="EMBL" id="WNR44058.1"/>
    </source>
</evidence>
<dbReference type="AlphaFoldDB" id="A0AA96RI79"/>
<dbReference type="SUPFAM" id="SSF49899">
    <property type="entry name" value="Concanavalin A-like lectins/glucanases"/>
    <property type="match status" value="1"/>
</dbReference>
<dbReference type="Proteomes" id="UP001304650">
    <property type="component" value="Chromosome"/>
</dbReference>
<name>A0AA96RI79_9BACL</name>
<organism evidence="1 2">
    <name type="scientific">Paenibacillus roseopurpureus</name>
    <dbReference type="NCBI Taxonomy" id="2918901"/>
    <lineage>
        <taxon>Bacteria</taxon>
        <taxon>Bacillati</taxon>
        <taxon>Bacillota</taxon>
        <taxon>Bacilli</taxon>
        <taxon>Bacillales</taxon>
        <taxon>Paenibacillaceae</taxon>
        <taxon>Paenibacillus</taxon>
    </lineage>
</organism>
<keyword evidence="2" id="KW-1185">Reference proteome</keyword>
<dbReference type="KEGG" id="proo:MJB10_23655"/>
<dbReference type="Gene3D" id="2.60.120.200">
    <property type="match status" value="1"/>
</dbReference>